<name>A0A538U783_UNCEI</name>
<comment type="similarity">
    <text evidence="1 12">Belongs to the class-II aminoacyl-tRNA synthetase family.</text>
</comment>
<evidence type="ECO:0000313" key="14">
    <source>
        <dbReference type="EMBL" id="TMQ71760.1"/>
    </source>
</evidence>
<dbReference type="InterPro" id="IPR015807">
    <property type="entry name" value="His-tRNA-ligase"/>
</dbReference>
<dbReference type="InterPro" id="IPR005650">
    <property type="entry name" value="BlaI_family"/>
</dbReference>
<keyword evidence="4 12" id="KW-0547">Nucleotide-binding</keyword>
<dbReference type="GO" id="GO:0006427">
    <property type="term" value="P:histidyl-tRNA aminoacylation"/>
    <property type="evidence" value="ECO:0007669"/>
    <property type="project" value="UniProtKB-UniRule"/>
</dbReference>
<dbReference type="InterPro" id="IPR004516">
    <property type="entry name" value="HisRS/HisZ"/>
</dbReference>
<evidence type="ECO:0000256" key="5">
    <source>
        <dbReference type="ARBA" id="ARBA00022840"/>
    </source>
</evidence>
<keyword evidence="8" id="KW-0238">DNA-binding</keyword>
<keyword evidence="6 12" id="KW-0648">Protein biosynthesis</keyword>
<dbReference type="Pfam" id="PF13393">
    <property type="entry name" value="tRNA-synt_His"/>
    <property type="match status" value="1"/>
</dbReference>
<evidence type="ECO:0000256" key="3">
    <source>
        <dbReference type="ARBA" id="ARBA00022598"/>
    </source>
</evidence>
<dbReference type="Gene3D" id="3.30.930.10">
    <property type="entry name" value="Bira Bifunctional Protein, Domain 2"/>
    <property type="match status" value="1"/>
</dbReference>
<dbReference type="InterPro" id="IPR045864">
    <property type="entry name" value="aa-tRNA-synth_II/BPL/LPL"/>
</dbReference>
<feature type="domain" description="Aminoacyl-transfer RNA synthetases class-II family profile" evidence="13">
    <location>
        <begin position="1"/>
        <end position="332"/>
    </location>
</feature>
<evidence type="ECO:0000313" key="15">
    <source>
        <dbReference type="Proteomes" id="UP000319836"/>
    </source>
</evidence>
<keyword evidence="5 12" id="KW-0067">ATP-binding</keyword>
<comment type="caution">
    <text evidence="14">The sequence shown here is derived from an EMBL/GenBank/DDBJ whole genome shotgun (WGS) entry which is preliminary data.</text>
</comment>
<dbReference type="Proteomes" id="UP000319836">
    <property type="component" value="Unassembled WGS sequence"/>
</dbReference>
<dbReference type="PANTHER" id="PTHR43707">
    <property type="entry name" value="HISTIDYL-TRNA SYNTHETASE"/>
    <property type="match status" value="1"/>
</dbReference>
<evidence type="ECO:0000256" key="10">
    <source>
        <dbReference type="ARBA" id="ARBA00023163"/>
    </source>
</evidence>
<keyword evidence="7" id="KW-0805">Transcription regulation</keyword>
<dbReference type="Gene3D" id="1.10.10.10">
    <property type="entry name" value="Winged helix-like DNA-binding domain superfamily/Winged helix DNA-binding domain"/>
    <property type="match status" value="1"/>
</dbReference>
<dbReference type="GO" id="GO:0004821">
    <property type="term" value="F:histidine-tRNA ligase activity"/>
    <property type="evidence" value="ECO:0007669"/>
    <property type="project" value="UniProtKB-UniRule"/>
</dbReference>
<dbReference type="Gene3D" id="3.40.50.800">
    <property type="entry name" value="Anticodon-binding domain"/>
    <property type="match status" value="1"/>
</dbReference>
<accession>A0A538U783</accession>
<dbReference type="PANTHER" id="PTHR43707:SF1">
    <property type="entry name" value="HISTIDINE--TRNA LIGASE, MITOCHONDRIAL-RELATED"/>
    <property type="match status" value="1"/>
</dbReference>
<dbReference type="SUPFAM" id="SSF46785">
    <property type="entry name" value="Winged helix' DNA-binding domain"/>
    <property type="match status" value="1"/>
</dbReference>
<evidence type="ECO:0000256" key="11">
    <source>
        <dbReference type="ARBA" id="ARBA00047639"/>
    </source>
</evidence>
<keyword evidence="3 12" id="KW-0436">Ligase</keyword>
<dbReference type="InterPro" id="IPR004154">
    <property type="entry name" value="Anticodon-bd"/>
</dbReference>
<evidence type="ECO:0000256" key="1">
    <source>
        <dbReference type="ARBA" id="ARBA00008226"/>
    </source>
</evidence>
<evidence type="ECO:0000256" key="4">
    <source>
        <dbReference type="ARBA" id="ARBA00022741"/>
    </source>
</evidence>
<dbReference type="AlphaFoldDB" id="A0A538U783"/>
<dbReference type="HAMAP" id="MF_00127">
    <property type="entry name" value="His_tRNA_synth"/>
    <property type="match status" value="1"/>
</dbReference>
<dbReference type="Pfam" id="PF03129">
    <property type="entry name" value="HGTP_anticodon"/>
    <property type="match status" value="1"/>
</dbReference>
<proteinExistence type="inferred from homology"/>
<dbReference type="EMBL" id="VBPA01000104">
    <property type="protein sequence ID" value="TMQ71760.1"/>
    <property type="molecule type" value="Genomic_DNA"/>
</dbReference>
<organism evidence="14 15">
    <name type="scientific">Eiseniibacteriota bacterium</name>
    <dbReference type="NCBI Taxonomy" id="2212470"/>
    <lineage>
        <taxon>Bacteria</taxon>
        <taxon>Candidatus Eiseniibacteriota</taxon>
    </lineage>
</organism>
<dbReference type="Pfam" id="PF03965">
    <property type="entry name" value="Penicillinase_R"/>
    <property type="match status" value="1"/>
</dbReference>
<keyword evidence="9 12" id="KW-0030">Aminoacyl-tRNA synthetase</keyword>
<comment type="similarity">
    <text evidence="2">Belongs to the BlaI transcriptional regulatory family.</text>
</comment>
<dbReference type="GO" id="GO:0045892">
    <property type="term" value="P:negative regulation of DNA-templated transcription"/>
    <property type="evidence" value="ECO:0007669"/>
    <property type="project" value="InterPro"/>
</dbReference>
<dbReference type="InterPro" id="IPR033656">
    <property type="entry name" value="HisRS_anticodon"/>
</dbReference>
<evidence type="ECO:0000256" key="6">
    <source>
        <dbReference type="ARBA" id="ARBA00022917"/>
    </source>
</evidence>
<dbReference type="NCBIfam" id="TIGR00442">
    <property type="entry name" value="hisS"/>
    <property type="match status" value="1"/>
</dbReference>
<evidence type="ECO:0000256" key="8">
    <source>
        <dbReference type="ARBA" id="ARBA00023125"/>
    </source>
</evidence>
<dbReference type="InterPro" id="IPR006195">
    <property type="entry name" value="aa-tRNA-synth_II"/>
</dbReference>
<gene>
    <name evidence="12" type="primary">hisS</name>
    <name evidence="14" type="ORF">E6K80_04650</name>
</gene>
<sequence>MSAPKHQAPRGTRDLLPHETARWQWAEARAREVLERYTYREIRTPFFEDYELFARSSGESSDVVQKEMYRFKSLQGGHEYALRPEATAGVCRAYLEHNLAAQGRVHRLWYMGPMFRYSRPQKGRYRQFSQVGAELIGTPAPGADVEMIALFVDVFEAWGFENLSVAINSVGTPATRRAYGEALRQWLAPAQNELSAESRARLETNPLRVLDTKDPGDLALFSSERLAGTMPHMLDTLDPESRAHWEQVLAGLEQLGIEHAIDHGLVRGLDYYTRTAFEVHDRALGAQSALGGGGRYDGLIQELGGPATPGVGFSIGLDRTLLALEDRSAAIPPPTFLYVASTEGTRPFVPGFVRALRTVYSVDLDLEARSLNAQMKTADKVGARLVLILGDDEWKRGEIVIKDLTDGSQETVDADDLVDTIDRMLEAREAEEAEDAPVDGLSVCYYISILIAPQRHRQASTLEPESPPVSPHLHADLGRRERQIVEVVYRLGRASVSDVLANLSDPPSYSSVRAMLRILESKGHLKHEQDGPRYVYLPAIRRETASRLALHHLVRTFFGGSIGRAVAALLEDRDARLSDEDVERLSRLIQKTRKQGR</sequence>
<dbReference type="InterPro" id="IPR041715">
    <property type="entry name" value="HisRS-like_core"/>
</dbReference>
<comment type="subunit">
    <text evidence="12">Homodimer.</text>
</comment>
<dbReference type="SUPFAM" id="SSF52954">
    <property type="entry name" value="Class II aaRS ABD-related"/>
    <property type="match status" value="1"/>
</dbReference>
<dbReference type="PROSITE" id="PS50862">
    <property type="entry name" value="AA_TRNA_LIGASE_II"/>
    <property type="match status" value="1"/>
</dbReference>
<dbReference type="InterPro" id="IPR036388">
    <property type="entry name" value="WH-like_DNA-bd_sf"/>
</dbReference>
<keyword evidence="10" id="KW-0804">Transcription</keyword>
<evidence type="ECO:0000256" key="7">
    <source>
        <dbReference type="ARBA" id="ARBA00023015"/>
    </source>
</evidence>
<evidence type="ECO:0000259" key="13">
    <source>
        <dbReference type="PROSITE" id="PS50862"/>
    </source>
</evidence>
<dbReference type="GO" id="GO:0003677">
    <property type="term" value="F:DNA binding"/>
    <property type="evidence" value="ECO:0007669"/>
    <property type="project" value="UniProtKB-KW"/>
</dbReference>
<dbReference type="EC" id="6.1.1.21" evidence="12"/>
<evidence type="ECO:0000256" key="12">
    <source>
        <dbReference type="HAMAP-Rule" id="MF_00127"/>
    </source>
</evidence>
<protein>
    <recommendedName>
        <fullName evidence="12">Histidine--tRNA ligase</fullName>
        <ecNumber evidence="12">6.1.1.21</ecNumber>
    </recommendedName>
    <alternativeName>
        <fullName evidence="12">Histidyl-tRNA synthetase</fullName>
        <shortName evidence="12">HisRS</shortName>
    </alternativeName>
</protein>
<reference evidence="14 15" key="1">
    <citation type="journal article" date="2019" name="Nat. Microbiol.">
        <title>Mediterranean grassland soil C-N compound turnover is dependent on rainfall and depth, and is mediated by genomically divergent microorganisms.</title>
        <authorList>
            <person name="Diamond S."/>
            <person name="Andeer P.F."/>
            <person name="Li Z."/>
            <person name="Crits-Christoph A."/>
            <person name="Burstein D."/>
            <person name="Anantharaman K."/>
            <person name="Lane K.R."/>
            <person name="Thomas B.C."/>
            <person name="Pan C."/>
            <person name="Northen T.R."/>
            <person name="Banfield J.F."/>
        </authorList>
    </citation>
    <scope>NUCLEOTIDE SEQUENCE [LARGE SCALE GENOMIC DNA]</scope>
    <source>
        <strain evidence="14">WS_10</strain>
    </source>
</reference>
<dbReference type="CDD" id="cd00859">
    <property type="entry name" value="HisRS_anticodon"/>
    <property type="match status" value="1"/>
</dbReference>
<dbReference type="CDD" id="cd00773">
    <property type="entry name" value="HisRS-like_core"/>
    <property type="match status" value="1"/>
</dbReference>
<evidence type="ECO:0000256" key="2">
    <source>
        <dbReference type="ARBA" id="ARBA00011046"/>
    </source>
</evidence>
<dbReference type="InterPro" id="IPR036390">
    <property type="entry name" value="WH_DNA-bd_sf"/>
</dbReference>
<dbReference type="GO" id="GO:0005524">
    <property type="term" value="F:ATP binding"/>
    <property type="evidence" value="ECO:0007669"/>
    <property type="project" value="UniProtKB-UniRule"/>
</dbReference>
<comment type="catalytic activity">
    <reaction evidence="11 12">
        <text>tRNA(His) + L-histidine + ATP = L-histidyl-tRNA(His) + AMP + diphosphate + H(+)</text>
        <dbReference type="Rhea" id="RHEA:17313"/>
        <dbReference type="Rhea" id="RHEA-COMP:9665"/>
        <dbReference type="Rhea" id="RHEA-COMP:9689"/>
        <dbReference type="ChEBI" id="CHEBI:15378"/>
        <dbReference type="ChEBI" id="CHEBI:30616"/>
        <dbReference type="ChEBI" id="CHEBI:33019"/>
        <dbReference type="ChEBI" id="CHEBI:57595"/>
        <dbReference type="ChEBI" id="CHEBI:78442"/>
        <dbReference type="ChEBI" id="CHEBI:78527"/>
        <dbReference type="ChEBI" id="CHEBI:456215"/>
        <dbReference type="EC" id="6.1.1.21"/>
    </reaction>
</comment>
<evidence type="ECO:0000256" key="9">
    <source>
        <dbReference type="ARBA" id="ARBA00023146"/>
    </source>
</evidence>
<dbReference type="InterPro" id="IPR036621">
    <property type="entry name" value="Anticodon-bd_dom_sf"/>
</dbReference>
<keyword evidence="12" id="KW-0963">Cytoplasm</keyword>
<comment type="subcellular location">
    <subcellularLocation>
        <location evidence="12">Cytoplasm</location>
    </subcellularLocation>
</comment>
<dbReference type="SUPFAM" id="SSF55681">
    <property type="entry name" value="Class II aaRS and biotin synthetases"/>
    <property type="match status" value="1"/>
</dbReference>
<dbReference type="GO" id="GO:0005737">
    <property type="term" value="C:cytoplasm"/>
    <property type="evidence" value="ECO:0007669"/>
    <property type="project" value="UniProtKB-SubCell"/>
</dbReference>